<evidence type="ECO:0000313" key="2">
    <source>
        <dbReference type="EMBL" id="KAK4353827.1"/>
    </source>
</evidence>
<dbReference type="AlphaFoldDB" id="A0AAE1V3E6"/>
<gene>
    <name evidence="2" type="ORF">RND71_026021</name>
</gene>
<name>A0AAE1V3E6_9SOLA</name>
<evidence type="ECO:0000313" key="3">
    <source>
        <dbReference type="Proteomes" id="UP001291623"/>
    </source>
</evidence>
<dbReference type="PANTHER" id="PTHR31896">
    <property type="entry name" value="FAMILY REGULATORY PROTEIN, PUTATIVE (AFU_ORTHOLOGUE AFUA_3G14730)-RELATED"/>
    <property type="match status" value="1"/>
</dbReference>
<evidence type="ECO:0000256" key="1">
    <source>
        <dbReference type="ARBA" id="ARBA00022679"/>
    </source>
</evidence>
<sequence>MIKETHQGEMHAHSSADSELADDVFIGCAVNHSVTDGTSFGNFFNTFAEVSRGVNRIIRQLNFTRNSILISNDVLKLAADFPKVTFVGDAPLREMIFSFNRESILRLKAKMNKEIEF</sequence>
<dbReference type="InterPro" id="IPR023213">
    <property type="entry name" value="CAT-like_dom_sf"/>
</dbReference>
<proteinExistence type="predicted"/>
<dbReference type="InterPro" id="IPR051283">
    <property type="entry name" value="Sec_Metabolite_Acyltrans"/>
</dbReference>
<dbReference type="Pfam" id="PF02458">
    <property type="entry name" value="Transferase"/>
    <property type="match status" value="1"/>
</dbReference>
<comment type="caution">
    <text evidence="2">The sequence shown here is derived from an EMBL/GenBank/DDBJ whole genome shotgun (WGS) entry which is preliminary data.</text>
</comment>
<protein>
    <submittedName>
        <fullName evidence="2">Uncharacterized protein</fullName>
    </submittedName>
</protein>
<dbReference type="PANTHER" id="PTHR31896:SF64">
    <property type="entry name" value="TRICHOTHECENE 3-O-ACETYLTRANSFERASE"/>
    <property type="match status" value="1"/>
</dbReference>
<dbReference type="Proteomes" id="UP001291623">
    <property type="component" value="Unassembled WGS sequence"/>
</dbReference>
<dbReference type="EMBL" id="JAVYJV010000014">
    <property type="protein sequence ID" value="KAK4353827.1"/>
    <property type="molecule type" value="Genomic_DNA"/>
</dbReference>
<dbReference type="GO" id="GO:0016740">
    <property type="term" value="F:transferase activity"/>
    <property type="evidence" value="ECO:0007669"/>
    <property type="project" value="UniProtKB-KW"/>
</dbReference>
<keyword evidence="1" id="KW-0808">Transferase</keyword>
<reference evidence="2" key="1">
    <citation type="submission" date="2023-12" db="EMBL/GenBank/DDBJ databases">
        <title>Genome assembly of Anisodus tanguticus.</title>
        <authorList>
            <person name="Wang Y.-J."/>
        </authorList>
    </citation>
    <scope>NUCLEOTIDE SEQUENCE</scope>
    <source>
        <strain evidence="2">KB-2021</strain>
        <tissue evidence="2">Leaf</tissue>
    </source>
</reference>
<accession>A0AAE1V3E6</accession>
<organism evidence="2 3">
    <name type="scientific">Anisodus tanguticus</name>
    <dbReference type="NCBI Taxonomy" id="243964"/>
    <lineage>
        <taxon>Eukaryota</taxon>
        <taxon>Viridiplantae</taxon>
        <taxon>Streptophyta</taxon>
        <taxon>Embryophyta</taxon>
        <taxon>Tracheophyta</taxon>
        <taxon>Spermatophyta</taxon>
        <taxon>Magnoliopsida</taxon>
        <taxon>eudicotyledons</taxon>
        <taxon>Gunneridae</taxon>
        <taxon>Pentapetalae</taxon>
        <taxon>asterids</taxon>
        <taxon>lamiids</taxon>
        <taxon>Solanales</taxon>
        <taxon>Solanaceae</taxon>
        <taxon>Solanoideae</taxon>
        <taxon>Hyoscyameae</taxon>
        <taxon>Anisodus</taxon>
    </lineage>
</organism>
<dbReference type="Gene3D" id="3.30.559.10">
    <property type="entry name" value="Chloramphenicol acetyltransferase-like domain"/>
    <property type="match status" value="1"/>
</dbReference>
<keyword evidence="3" id="KW-1185">Reference proteome</keyword>